<name>A0A1D2M8T0_ORCCI</name>
<evidence type="ECO:0000256" key="1">
    <source>
        <dbReference type="SAM" id="MobiDB-lite"/>
    </source>
</evidence>
<dbReference type="AlphaFoldDB" id="A0A1D2M8T0"/>
<keyword evidence="2" id="KW-0732">Signal</keyword>
<protein>
    <submittedName>
        <fullName evidence="3">Uncharacterized protein</fullName>
    </submittedName>
</protein>
<comment type="caution">
    <text evidence="3">The sequence shown here is derived from an EMBL/GenBank/DDBJ whole genome shotgun (WGS) entry which is preliminary data.</text>
</comment>
<evidence type="ECO:0000256" key="2">
    <source>
        <dbReference type="SAM" id="SignalP"/>
    </source>
</evidence>
<feature type="signal peptide" evidence="2">
    <location>
        <begin position="1"/>
        <end position="20"/>
    </location>
</feature>
<accession>A0A1D2M8T0</accession>
<sequence length="162" mass="18082">MKFLKISIVLLVCFGVLVSAQKNEGGKSKEDKEDEDDRITYSPGRGRPSGGRNNGGRCSCRDLQDQTDSLELRLDRMVETWNDFVDKNRIDGPPGPVRRPPQGGIGGGRGPYTPGRSMNNPSRYFEVGLKMKVVMVLDAIVSNYKLCLLLYYSTHLIHYDLG</sequence>
<feature type="region of interest" description="Disordered" evidence="1">
    <location>
        <begin position="23"/>
        <end position="60"/>
    </location>
</feature>
<evidence type="ECO:0000313" key="3">
    <source>
        <dbReference type="EMBL" id="ODM89380.1"/>
    </source>
</evidence>
<dbReference type="Proteomes" id="UP000094527">
    <property type="component" value="Unassembled WGS sequence"/>
</dbReference>
<proteinExistence type="predicted"/>
<feature type="chain" id="PRO_5008903622" evidence="2">
    <location>
        <begin position="21"/>
        <end position="162"/>
    </location>
</feature>
<feature type="region of interest" description="Disordered" evidence="1">
    <location>
        <begin position="88"/>
        <end position="118"/>
    </location>
</feature>
<dbReference type="EMBL" id="LJIJ01002687">
    <property type="protein sequence ID" value="ODM89380.1"/>
    <property type="molecule type" value="Genomic_DNA"/>
</dbReference>
<keyword evidence="4" id="KW-1185">Reference proteome</keyword>
<reference evidence="3 4" key="1">
    <citation type="journal article" date="2016" name="Genome Biol. Evol.">
        <title>Gene Family Evolution Reflects Adaptation to Soil Environmental Stressors in the Genome of the Collembolan Orchesella cincta.</title>
        <authorList>
            <person name="Faddeeva-Vakhrusheva A."/>
            <person name="Derks M.F."/>
            <person name="Anvar S.Y."/>
            <person name="Agamennone V."/>
            <person name="Suring W."/>
            <person name="Smit S."/>
            <person name="van Straalen N.M."/>
            <person name="Roelofs D."/>
        </authorList>
    </citation>
    <scope>NUCLEOTIDE SEQUENCE [LARGE SCALE GENOMIC DNA]</scope>
    <source>
        <tissue evidence="3">Mixed pool</tissue>
    </source>
</reference>
<evidence type="ECO:0000313" key="4">
    <source>
        <dbReference type="Proteomes" id="UP000094527"/>
    </source>
</evidence>
<organism evidence="3 4">
    <name type="scientific">Orchesella cincta</name>
    <name type="common">Springtail</name>
    <name type="synonym">Podura cincta</name>
    <dbReference type="NCBI Taxonomy" id="48709"/>
    <lineage>
        <taxon>Eukaryota</taxon>
        <taxon>Metazoa</taxon>
        <taxon>Ecdysozoa</taxon>
        <taxon>Arthropoda</taxon>
        <taxon>Hexapoda</taxon>
        <taxon>Collembola</taxon>
        <taxon>Entomobryomorpha</taxon>
        <taxon>Entomobryoidea</taxon>
        <taxon>Orchesellidae</taxon>
        <taxon>Orchesellinae</taxon>
        <taxon>Orchesella</taxon>
    </lineage>
</organism>
<gene>
    <name evidence="3" type="ORF">Ocin01_17301</name>
</gene>